<dbReference type="GO" id="GO:0000032">
    <property type="term" value="P:cell wall mannoprotein biosynthetic process"/>
    <property type="evidence" value="ECO:0007669"/>
    <property type="project" value="TreeGrafter"/>
</dbReference>
<evidence type="ECO:0000256" key="2">
    <source>
        <dbReference type="ARBA" id="ARBA00022679"/>
    </source>
</evidence>
<keyword evidence="4" id="KW-0472">Membrane</keyword>
<keyword evidence="2" id="KW-0808">Transferase</keyword>
<proteinExistence type="inferred from homology"/>
<dbReference type="PANTHER" id="PTHR31121:SF6">
    <property type="entry name" value="ALPHA-1,2 MANNOSYLTRANSFERASE KTR1"/>
    <property type="match status" value="1"/>
</dbReference>
<dbReference type="GO" id="GO:0000026">
    <property type="term" value="F:alpha-1,2-mannosyltransferase activity"/>
    <property type="evidence" value="ECO:0007669"/>
    <property type="project" value="TreeGrafter"/>
</dbReference>
<dbReference type="InterPro" id="IPR002685">
    <property type="entry name" value="Glyco_trans_15"/>
</dbReference>
<dbReference type="Gene3D" id="3.90.550.10">
    <property type="entry name" value="Spore Coat Polysaccharide Biosynthesis Protein SpsA, Chain A"/>
    <property type="match status" value="1"/>
</dbReference>
<dbReference type="AlphaFoldDB" id="A0AAD7TUH6"/>
<evidence type="ECO:0000256" key="3">
    <source>
        <dbReference type="PIRSR" id="PIRSR018153-1"/>
    </source>
</evidence>
<organism evidence="5 6">
    <name type="scientific">Trametes cubensis</name>
    <dbReference type="NCBI Taxonomy" id="1111947"/>
    <lineage>
        <taxon>Eukaryota</taxon>
        <taxon>Fungi</taxon>
        <taxon>Dikarya</taxon>
        <taxon>Basidiomycota</taxon>
        <taxon>Agaricomycotina</taxon>
        <taxon>Agaricomycetes</taxon>
        <taxon>Polyporales</taxon>
        <taxon>Polyporaceae</taxon>
        <taxon>Trametes</taxon>
    </lineage>
</organism>
<keyword evidence="4" id="KW-1133">Transmembrane helix</keyword>
<dbReference type="GO" id="GO:0006487">
    <property type="term" value="P:protein N-linked glycosylation"/>
    <property type="evidence" value="ECO:0007669"/>
    <property type="project" value="TreeGrafter"/>
</dbReference>
<dbReference type="InterPro" id="IPR029044">
    <property type="entry name" value="Nucleotide-diphossugar_trans"/>
</dbReference>
<keyword evidence="4" id="KW-0812">Transmembrane</keyword>
<dbReference type="SUPFAM" id="SSF53448">
    <property type="entry name" value="Nucleotide-diphospho-sugar transferases"/>
    <property type="match status" value="1"/>
</dbReference>
<gene>
    <name evidence="5" type="ORF">ONZ51_g5751</name>
</gene>
<evidence type="ECO:0000313" key="6">
    <source>
        <dbReference type="Proteomes" id="UP001215151"/>
    </source>
</evidence>
<comment type="similarity">
    <text evidence="1">Belongs to the glycosyltransferase 15 family.</text>
</comment>
<dbReference type="Proteomes" id="UP001215151">
    <property type="component" value="Unassembled WGS sequence"/>
</dbReference>
<evidence type="ECO:0000256" key="4">
    <source>
        <dbReference type="SAM" id="Phobius"/>
    </source>
</evidence>
<dbReference type="PIRSF" id="PIRSF018153">
    <property type="entry name" value="Glyco_trans_15"/>
    <property type="match status" value="1"/>
</dbReference>
<keyword evidence="6" id="KW-1185">Reference proteome</keyword>
<reference evidence="5" key="1">
    <citation type="submission" date="2022-11" db="EMBL/GenBank/DDBJ databases">
        <title>Genome Sequence of Cubamyces cubensis.</title>
        <authorList>
            <person name="Buettner E."/>
        </authorList>
    </citation>
    <scope>NUCLEOTIDE SEQUENCE</scope>
    <source>
        <strain evidence="5">MPL-01</strain>
    </source>
</reference>
<evidence type="ECO:0008006" key="7">
    <source>
        <dbReference type="Google" id="ProtNLM"/>
    </source>
</evidence>
<accession>A0AAD7TUH6</accession>
<dbReference type="PANTHER" id="PTHR31121">
    <property type="entry name" value="ALPHA-1,2 MANNOSYLTRANSFERASE KTR1"/>
    <property type="match status" value="1"/>
</dbReference>
<sequence>MSSWLKLPIHHPERFSRSWRHRACKVNRTAFWAVIAFTVVIILHSLLRHTRKDYAHLTSISNITAHFQWASDASHNASAALDADSEYELGTNGTRRANAVLLMLVRNSELESALTSVKELEERFNTRFGYPWVFLNEVPFTQEFKEQMSSVISGPVSFGLIPAEHWYQPDWIDEEKAAASRAQMVAENVVYGGSVSYRNMCRFNSGFFYRHPLVLRYKWYWRVEPNVHFHCDTDYDPFLFMEENDKVYGFTISLYEWPKTVATLWDAVKEFIIANPQYLAPNNSMNYLSHNGGADYNMCHFWSNFEIANMELWRGEAYSSFFEHLESKGGFYYERWGDAPVHSIGAGLFARKDQIHFFDDIGYQHDPFQHCPRDANVRRERNCTCNPFASFDYNAYSCLRKWEEVLRS</sequence>
<dbReference type="FunFam" id="3.90.550.10:FF:000051">
    <property type="entry name" value="Alpha-1,2-mannosyltransferase (Ktr4)"/>
    <property type="match status" value="1"/>
</dbReference>
<comment type="caution">
    <text evidence="5">The sequence shown here is derived from an EMBL/GenBank/DDBJ whole genome shotgun (WGS) entry which is preliminary data.</text>
</comment>
<evidence type="ECO:0000256" key="1">
    <source>
        <dbReference type="ARBA" id="ARBA00007677"/>
    </source>
</evidence>
<protein>
    <recommendedName>
        <fullName evidence="7">Glycosyltransferase family 15 protein</fullName>
    </recommendedName>
</protein>
<dbReference type="EMBL" id="JAPEVG010000128">
    <property type="protein sequence ID" value="KAJ8481816.1"/>
    <property type="molecule type" value="Genomic_DNA"/>
</dbReference>
<name>A0AAD7TUH6_9APHY</name>
<evidence type="ECO:0000313" key="5">
    <source>
        <dbReference type="EMBL" id="KAJ8481816.1"/>
    </source>
</evidence>
<dbReference type="GO" id="GO:0016020">
    <property type="term" value="C:membrane"/>
    <property type="evidence" value="ECO:0007669"/>
    <property type="project" value="InterPro"/>
</dbReference>
<feature type="transmembrane region" description="Helical" evidence="4">
    <location>
        <begin position="29"/>
        <end position="47"/>
    </location>
</feature>
<dbReference type="Pfam" id="PF01793">
    <property type="entry name" value="Glyco_transf_15"/>
    <property type="match status" value="1"/>
</dbReference>
<feature type="active site" description="Nucleophile" evidence="3">
    <location>
        <position position="306"/>
    </location>
</feature>
<dbReference type="GO" id="GO:0005794">
    <property type="term" value="C:Golgi apparatus"/>
    <property type="evidence" value="ECO:0007669"/>
    <property type="project" value="TreeGrafter"/>
</dbReference>